<name>A0A3N5DIS3_9ENTR</name>
<reference evidence="3 4" key="1">
    <citation type="submission" date="2018-11" db="EMBL/GenBank/DDBJ databases">
        <title>Draft genome sequence of Buttiauxella warmboldiae CCUG 35512.</title>
        <authorList>
            <person name="Salva-Serra F."/>
            <person name="Marathe N."/>
            <person name="Moore E."/>
            <person name="Svensson L."/>
            <person name="Engstrom-Jakobsson H."/>
        </authorList>
    </citation>
    <scope>NUCLEOTIDE SEQUENCE [LARGE SCALE GENOMIC DNA]</scope>
    <source>
        <strain evidence="3 4">CCUG 35512</strain>
    </source>
</reference>
<proteinExistence type="predicted"/>
<keyword evidence="1" id="KW-0472">Membrane</keyword>
<dbReference type="EMBL" id="RPOH01000028">
    <property type="protein sequence ID" value="RPH28734.1"/>
    <property type="molecule type" value="Genomic_DNA"/>
</dbReference>
<protein>
    <recommendedName>
        <fullName evidence="2">DNA utilization protein HofO C-terminal domain-containing protein</fullName>
    </recommendedName>
</protein>
<keyword evidence="1" id="KW-0812">Transmembrane</keyword>
<feature type="transmembrane region" description="Helical" evidence="1">
    <location>
        <begin position="17"/>
        <end position="35"/>
    </location>
</feature>
<comment type="caution">
    <text evidence="3">The sequence shown here is derived from an EMBL/GenBank/DDBJ whole genome shotgun (WGS) entry which is preliminary data.</text>
</comment>
<dbReference type="RefSeq" id="WP_124023702.1">
    <property type="nucleotide sequence ID" value="NZ_RPOH01000028.1"/>
</dbReference>
<dbReference type="InterPro" id="IPR057522">
    <property type="entry name" value="HofO_C"/>
</dbReference>
<gene>
    <name evidence="3" type="ORF">EHN07_08275</name>
</gene>
<evidence type="ECO:0000313" key="3">
    <source>
        <dbReference type="EMBL" id="RPH28734.1"/>
    </source>
</evidence>
<feature type="domain" description="DNA utilization protein HofO C-terminal" evidence="2">
    <location>
        <begin position="82"/>
        <end position="153"/>
    </location>
</feature>
<evidence type="ECO:0000259" key="2">
    <source>
        <dbReference type="Pfam" id="PF25319"/>
    </source>
</evidence>
<accession>A0A3N5DIS3</accession>
<sequence length="155" mass="17347">MDGVIERWLSGPLWRRVASLVAVIGVVMLAAWQVLIEPPFSQLPQLAASGEQAERQVAEWRRKIRAIPRYPLPVQPSAPQVFSVAEFVRQSNGQLLKWQPGDKQGTLQMVVPWEVLPGLFARLGAYRVVSDLSFTITAQGERLNLLLTLEFADES</sequence>
<dbReference type="Pfam" id="PF25319">
    <property type="entry name" value="HofO"/>
    <property type="match status" value="1"/>
</dbReference>
<dbReference type="Proteomes" id="UP000268615">
    <property type="component" value="Unassembled WGS sequence"/>
</dbReference>
<evidence type="ECO:0000256" key="1">
    <source>
        <dbReference type="SAM" id="Phobius"/>
    </source>
</evidence>
<keyword evidence="1" id="KW-1133">Transmembrane helix</keyword>
<dbReference type="OrthoDB" id="6630431at2"/>
<organism evidence="3 4">
    <name type="scientific">Buttiauxella warmboldiae</name>
    <dbReference type="NCBI Taxonomy" id="82993"/>
    <lineage>
        <taxon>Bacteria</taxon>
        <taxon>Pseudomonadati</taxon>
        <taxon>Pseudomonadota</taxon>
        <taxon>Gammaproteobacteria</taxon>
        <taxon>Enterobacterales</taxon>
        <taxon>Enterobacteriaceae</taxon>
        <taxon>Buttiauxella</taxon>
    </lineage>
</organism>
<dbReference type="AlphaFoldDB" id="A0A3N5DIS3"/>
<keyword evidence="4" id="KW-1185">Reference proteome</keyword>
<evidence type="ECO:0000313" key="4">
    <source>
        <dbReference type="Proteomes" id="UP000268615"/>
    </source>
</evidence>